<dbReference type="AlphaFoldDB" id="A0A2I1G9N5"/>
<reference evidence="1 2" key="1">
    <citation type="submission" date="2015-10" db="EMBL/GenBank/DDBJ databases">
        <title>Genome analyses suggest a sexual origin of heterokaryosis in a supposedly ancient asexual fungus.</title>
        <authorList>
            <person name="Ropars J."/>
            <person name="Sedzielewska K."/>
            <person name="Noel J."/>
            <person name="Charron P."/>
            <person name="Farinelli L."/>
            <person name="Marton T."/>
            <person name="Kruger M."/>
            <person name="Pelin A."/>
            <person name="Brachmann A."/>
            <person name="Corradi N."/>
        </authorList>
    </citation>
    <scope>NUCLEOTIDE SEQUENCE [LARGE SCALE GENOMIC DNA]</scope>
    <source>
        <strain evidence="1 2">A4</strain>
    </source>
</reference>
<evidence type="ECO:0000313" key="1">
    <source>
        <dbReference type="EMBL" id="PKY43350.1"/>
    </source>
</evidence>
<accession>A0A2I1G9N5</accession>
<evidence type="ECO:0000313" key="2">
    <source>
        <dbReference type="Proteomes" id="UP000234323"/>
    </source>
</evidence>
<dbReference type="Proteomes" id="UP000234323">
    <property type="component" value="Unassembled WGS sequence"/>
</dbReference>
<organism evidence="1 2">
    <name type="scientific">Rhizophagus irregularis</name>
    <dbReference type="NCBI Taxonomy" id="588596"/>
    <lineage>
        <taxon>Eukaryota</taxon>
        <taxon>Fungi</taxon>
        <taxon>Fungi incertae sedis</taxon>
        <taxon>Mucoromycota</taxon>
        <taxon>Glomeromycotina</taxon>
        <taxon>Glomeromycetes</taxon>
        <taxon>Glomerales</taxon>
        <taxon>Glomeraceae</taxon>
        <taxon>Rhizophagus</taxon>
    </lineage>
</organism>
<name>A0A2I1G9N5_9GLOM</name>
<sequence length="54" mass="6361">MYALSLISYWNKLFLDFTALHAYIPYMRSQLHHKIYDFSLNFLIGCTINGQSSN</sequence>
<comment type="caution">
    <text evidence="1">The sequence shown here is derived from an EMBL/GenBank/DDBJ whole genome shotgun (WGS) entry which is preliminary data.</text>
</comment>
<gene>
    <name evidence="1" type="ORF">RhiirA4_114724</name>
</gene>
<proteinExistence type="predicted"/>
<dbReference type="EMBL" id="LLXI01000249">
    <property type="protein sequence ID" value="PKY43350.1"/>
    <property type="molecule type" value="Genomic_DNA"/>
</dbReference>
<keyword evidence="2" id="KW-1185">Reference proteome</keyword>
<protein>
    <submittedName>
        <fullName evidence="1">Uncharacterized protein</fullName>
    </submittedName>
</protein>